<dbReference type="PANTHER" id="PTHR16631:SF26">
    <property type="entry name" value="GLUCAN 1,3-BETA-GLUCOSIDASE"/>
    <property type="match status" value="1"/>
</dbReference>
<evidence type="ECO:0000256" key="4">
    <source>
        <dbReference type="ARBA" id="ARBA00022525"/>
    </source>
</evidence>
<comment type="similarity">
    <text evidence="2 12">Belongs to the glycosyl hydrolase 17 family.</text>
</comment>
<gene>
    <name evidence="14" type="ORF">IWX90DRAFT_224511</name>
</gene>
<keyword evidence="6" id="KW-0378">Hydrolase</keyword>
<evidence type="ECO:0000256" key="11">
    <source>
        <dbReference type="ARBA" id="ARBA00041761"/>
    </source>
</evidence>
<evidence type="ECO:0000313" key="15">
    <source>
        <dbReference type="Proteomes" id="UP001456524"/>
    </source>
</evidence>
<dbReference type="InterPro" id="IPR017853">
    <property type="entry name" value="GH"/>
</dbReference>
<comment type="caution">
    <text evidence="14">The sequence shown here is derived from an EMBL/GenBank/DDBJ whole genome shotgun (WGS) entry which is preliminary data.</text>
</comment>
<keyword evidence="3" id="KW-0134">Cell wall</keyword>
<evidence type="ECO:0000313" key="14">
    <source>
        <dbReference type="EMBL" id="KAK8166821.1"/>
    </source>
</evidence>
<evidence type="ECO:0000256" key="10">
    <source>
        <dbReference type="ARBA" id="ARBA00038929"/>
    </source>
</evidence>
<evidence type="ECO:0000256" key="12">
    <source>
        <dbReference type="RuleBase" id="RU004335"/>
    </source>
</evidence>
<dbReference type="Pfam" id="PF00332">
    <property type="entry name" value="Glyco_hydro_17"/>
    <property type="match status" value="1"/>
</dbReference>
<protein>
    <recommendedName>
        <fullName evidence="10">glucan 1,3-beta-glucosidase</fullName>
        <ecNumber evidence="10">3.2.1.58</ecNumber>
    </recommendedName>
    <alternativeName>
        <fullName evidence="11">Exo-1,3-beta-glucanase</fullName>
    </alternativeName>
</protein>
<evidence type="ECO:0000256" key="5">
    <source>
        <dbReference type="ARBA" id="ARBA00022729"/>
    </source>
</evidence>
<evidence type="ECO:0000256" key="7">
    <source>
        <dbReference type="ARBA" id="ARBA00023180"/>
    </source>
</evidence>
<dbReference type="Proteomes" id="UP001456524">
    <property type="component" value="Unassembled WGS sequence"/>
</dbReference>
<keyword evidence="5 13" id="KW-0732">Signal</keyword>
<evidence type="ECO:0000256" key="3">
    <source>
        <dbReference type="ARBA" id="ARBA00022512"/>
    </source>
</evidence>
<organism evidence="14 15">
    <name type="scientific">Phyllosticta citrichinensis</name>
    <dbReference type="NCBI Taxonomy" id="1130410"/>
    <lineage>
        <taxon>Eukaryota</taxon>
        <taxon>Fungi</taxon>
        <taxon>Dikarya</taxon>
        <taxon>Ascomycota</taxon>
        <taxon>Pezizomycotina</taxon>
        <taxon>Dothideomycetes</taxon>
        <taxon>Dothideomycetes incertae sedis</taxon>
        <taxon>Botryosphaeriales</taxon>
        <taxon>Phyllostictaceae</taxon>
        <taxon>Phyllosticta</taxon>
    </lineage>
</organism>
<feature type="signal peptide" evidence="13">
    <location>
        <begin position="1"/>
        <end position="22"/>
    </location>
</feature>
<evidence type="ECO:0000256" key="2">
    <source>
        <dbReference type="ARBA" id="ARBA00008773"/>
    </source>
</evidence>
<evidence type="ECO:0000256" key="1">
    <source>
        <dbReference type="ARBA" id="ARBA00004191"/>
    </source>
</evidence>
<proteinExistence type="inferred from homology"/>
<accession>A0ABR1XUJ8</accession>
<comment type="subcellular location">
    <subcellularLocation>
        <location evidence="1">Secreted</location>
        <location evidence="1">Cell wall</location>
    </subcellularLocation>
</comment>
<keyword evidence="15" id="KW-1185">Reference proteome</keyword>
<reference evidence="14 15" key="1">
    <citation type="journal article" date="2022" name="G3 (Bethesda)">
        <title>Enemy or ally: a genomic approach to elucidate the lifestyle of Phyllosticta citrichinaensis.</title>
        <authorList>
            <person name="Buijs V.A."/>
            <person name="Groenewald J.Z."/>
            <person name="Haridas S."/>
            <person name="LaButti K.M."/>
            <person name="Lipzen A."/>
            <person name="Martin F.M."/>
            <person name="Barry K."/>
            <person name="Grigoriev I.V."/>
            <person name="Crous P.W."/>
            <person name="Seidl M.F."/>
        </authorList>
    </citation>
    <scope>NUCLEOTIDE SEQUENCE [LARGE SCALE GENOMIC DNA]</scope>
    <source>
        <strain evidence="14 15">CBS 129764</strain>
    </source>
</reference>
<keyword evidence="7" id="KW-0325">Glycoprotein</keyword>
<dbReference type="SUPFAM" id="SSF51445">
    <property type="entry name" value="(Trans)glycosidases"/>
    <property type="match status" value="1"/>
</dbReference>
<dbReference type="EMBL" id="JBBWUH010000005">
    <property type="protein sequence ID" value="KAK8166821.1"/>
    <property type="molecule type" value="Genomic_DNA"/>
</dbReference>
<dbReference type="InterPro" id="IPR050732">
    <property type="entry name" value="Beta-glucan_modifiers"/>
</dbReference>
<dbReference type="Gene3D" id="3.20.20.80">
    <property type="entry name" value="Glycosidases"/>
    <property type="match status" value="1"/>
</dbReference>
<dbReference type="InterPro" id="IPR000490">
    <property type="entry name" value="Glyco_hydro_17"/>
</dbReference>
<keyword evidence="8" id="KW-0326">Glycosidase</keyword>
<dbReference type="EC" id="3.2.1.58" evidence="10"/>
<evidence type="ECO:0000256" key="13">
    <source>
        <dbReference type="SAM" id="SignalP"/>
    </source>
</evidence>
<evidence type="ECO:0000256" key="9">
    <source>
        <dbReference type="ARBA" id="ARBA00036824"/>
    </source>
</evidence>
<evidence type="ECO:0000256" key="6">
    <source>
        <dbReference type="ARBA" id="ARBA00022801"/>
    </source>
</evidence>
<sequence length="309" mass="33315">MRVSSLLTLTSALLMAPTAVSAAGRLGFTLGPQRVDGSCKEQRDFEEDFDAIKAQSGSTLVRSFSSSDCNIAQTILPAAKAKDFQVMLAVWPDTEESFQKDKQALQKYATEEFAKQLHGVIVGSETLYRGNFTGEQLLDKINDIKRILPKGVKCGPADTWNKLADGTADAVIRGGADLFLVNGFAFWQAQPITNASATYFYDMASAIAHIQTVAGGPDKTPDIYGGETGWPSKGGSNYGPAEASDENAATYFSQSVCGMLKWGVNLFYFSAMDEPGKPDSVGEHGQSANEKHWGAMTADRKAKYDLSCK</sequence>
<dbReference type="PANTHER" id="PTHR16631">
    <property type="entry name" value="GLUCAN 1,3-BETA-GLUCOSIDASE"/>
    <property type="match status" value="1"/>
</dbReference>
<name>A0ABR1XUJ8_9PEZI</name>
<keyword evidence="4" id="KW-0964">Secreted</keyword>
<feature type="chain" id="PRO_5045201111" description="glucan 1,3-beta-glucosidase" evidence="13">
    <location>
        <begin position="23"/>
        <end position="309"/>
    </location>
</feature>
<comment type="catalytic activity">
    <reaction evidence="9">
        <text>Successive hydrolysis of beta-D-glucose units from the non-reducing ends of (1-&gt;3)-beta-D-glucans, releasing alpha-glucose.</text>
        <dbReference type="EC" id="3.2.1.58"/>
    </reaction>
</comment>
<evidence type="ECO:0000256" key="8">
    <source>
        <dbReference type="ARBA" id="ARBA00023295"/>
    </source>
</evidence>